<keyword evidence="2" id="KW-1185">Reference proteome</keyword>
<reference evidence="1 2" key="1">
    <citation type="submission" date="2024-08" db="EMBL/GenBank/DDBJ databases">
        <title>Whole-genome sequencing of halo(alkali)philic microorganisms from hypersaline lakes.</title>
        <authorList>
            <person name="Sorokin D.Y."/>
            <person name="Merkel A.Y."/>
            <person name="Messina E."/>
            <person name="Yakimov M."/>
        </authorList>
    </citation>
    <scope>NUCLEOTIDE SEQUENCE [LARGE SCALE GENOMIC DNA]</scope>
    <source>
        <strain evidence="1 2">Cl-TMA</strain>
    </source>
</reference>
<protein>
    <recommendedName>
        <fullName evidence="3">Cytochrome c domain-containing protein</fullName>
    </recommendedName>
</protein>
<dbReference type="PROSITE" id="PS51257">
    <property type="entry name" value="PROKAR_LIPOPROTEIN"/>
    <property type="match status" value="1"/>
</dbReference>
<name>A0ABV4TWH5_9GAMM</name>
<gene>
    <name evidence="1" type="ORF">ACERLL_08770</name>
</gene>
<comment type="caution">
    <text evidence="1">The sequence shown here is derived from an EMBL/GenBank/DDBJ whole genome shotgun (WGS) entry which is preliminary data.</text>
</comment>
<organism evidence="1 2">
    <name type="scientific">Thiohalorhabdus methylotrophus</name>
    <dbReference type="NCBI Taxonomy" id="3242694"/>
    <lineage>
        <taxon>Bacteria</taxon>
        <taxon>Pseudomonadati</taxon>
        <taxon>Pseudomonadota</taxon>
        <taxon>Gammaproteobacteria</taxon>
        <taxon>Thiohalorhabdales</taxon>
        <taxon>Thiohalorhabdaceae</taxon>
        <taxon>Thiohalorhabdus</taxon>
    </lineage>
</organism>
<proteinExistence type="predicted"/>
<evidence type="ECO:0000313" key="2">
    <source>
        <dbReference type="Proteomes" id="UP001575181"/>
    </source>
</evidence>
<sequence>MAGKGGWRILTAAGLLAALLSGCGKGGDDDTVKPKLDSLWAERLKYCSECHDPDRDPDYDGPDMSTQASFLAGLKEQDHSDYGDWNIGSDCSGVPFIDPEKPGNSLIMAALVLSYSDQISADHGKCDTSYSYHNDVSESFDAEKDADLISALKTWIANGAKDN</sequence>
<dbReference type="RefSeq" id="WP_373655700.1">
    <property type="nucleotide sequence ID" value="NZ_JBGUAW010000005.1"/>
</dbReference>
<accession>A0ABV4TWH5</accession>
<evidence type="ECO:0008006" key="3">
    <source>
        <dbReference type="Google" id="ProtNLM"/>
    </source>
</evidence>
<evidence type="ECO:0000313" key="1">
    <source>
        <dbReference type="EMBL" id="MFA9460916.1"/>
    </source>
</evidence>
<dbReference type="Proteomes" id="UP001575181">
    <property type="component" value="Unassembled WGS sequence"/>
</dbReference>
<dbReference type="EMBL" id="JBGUAW010000005">
    <property type="protein sequence ID" value="MFA9460916.1"/>
    <property type="molecule type" value="Genomic_DNA"/>
</dbReference>